<sequence>MELHRADPAVLEDDPFWSAVHRRHPDLTVVLLPDEPGGPSDGVSGADPTPPERAGALVRRLAAGWRLLAPLLAQRGATDPPSARWAVRDSGEALVLEKALPRLDPDAGTDLLRDVAWRLGEEGWRLAASTRAGRPLLRATDGELDLTGEAAPALTMIELASPPLRLPDDVRREIRAALLAEVA</sequence>
<gene>
    <name evidence="2" type="ORF">GCM10009788_56380</name>
</gene>
<accession>A0ABN2BTI9</accession>
<reference evidence="2 3" key="1">
    <citation type="journal article" date="2019" name="Int. J. Syst. Evol. Microbiol.">
        <title>The Global Catalogue of Microorganisms (GCM) 10K type strain sequencing project: providing services to taxonomists for standard genome sequencing and annotation.</title>
        <authorList>
            <consortium name="The Broad Institute Genomics Platform"/>
            <consortium name="The Broad Institute Genome Sequencing Center for Infectious Disease"/>
            <person name="Wu L."/>
            <person name="Ma J."/>
        </authorList>
    </citation>
    <scope>NUCLEOTIDE SEQUENCE [LARGE SCALE GENOMIC DNA]</scope>
    <source>
        <strain evidence="2 3">JCM 14942</strain>
    </source>
</reference>
<dbReference type="EMBL" id="BAAAOR010000047">
    <property type="protein sequence ID" value="GAA1546952.1"/>
    <property type="molecule type" value="Genomic_DNA"/>
</dbReference>
<dbReference type="Proteomes" id="UP001500842">
    <property type="component" value="Unassembled WGS sequence"/>
</dbReference>
<feature type="region of interest" description="Disordered" evidence="1">
    <location>
        <begin position="31"/>
        <end position="52"/>
    </location>
</feature>
<organism evidence="2 3">
    <name type="scientific">Nocardioides humi</name>
    <dbReference type="NCBI Taxonomy" id="449461"/>
    <lineage>
        <taxon>Bacteria</taxon>
        <taxon>Bacillati</taxon>
        <taxon>Actinomycetota</taxon>
        <taxon>Actinomycetes</taxon>
        <taxon>Propionibacteriales</taxon>
        <taxon>Nocardioidaceae</taxon>
        <taxon>Nocardioides</taxon>
    </lineage>
</organism>
<evidence type="ECO:0000313" key="2">
    <source>
        <dbReference type="EMBL" id="GAA1546952.1"/>
    </source>
</evidence>
<name>A0ABN2BTI9_9ACTN</name>
<keyword evidence="3" id="KW-1185">Reference proteome</keyword>
<evidence type="ECO:0008006" key="4">
    <source>
        <dbReference type="Google" id="ProtNLM"/>
    </source>
</evidence>
<evidence type="ECO:0000313" key="3">
    <source>
        <dbReference type="Proteomes" id="UP001500842"/>
    </source>
</evidence>
<protein>
    <recommendedName>
        <fullName evidence="4">Streptomycin 6-kinase</fullName>
    </recommendedName>
</protein>
<proteinExistence type="predicted"/>
<comment type="caution">
    <text evidence="2">The sequence shown here is derived from an EMBL/GenBank/DDBJ whole genome shotgun (WGS) entry which is preliminary data.</text>
</comment>
<evidence type="ECO:0000256" key="1">
    <source>
        <dbReference type="SAM" id="MobiDB-lite"/>
    </source>
</evidence>
<dbReference type="RefSeq" id="WP_141003754.1">
    <property type="nucleotide sequence ID" value="NZ_BAAAOR010000047.1"/>
</dbReference>